<reference evidence="2" key="1">
    <citation type="submission" date="2011-01" db="EMBL/GenBank/DDBJ databases">
        <title>The Genome Sequence of Nematocida parisii strain ERTm3.</title>
        <authorList>
            <consortium name="The Broad Institute Genome Sequencing Platform"/>
            <consortium name="The Broad Institute Genome Sequencing Center for Infectious Disease"/>
            <person name="Cuomo C."/>
            <person name="Troemel E."/>
            <person name="Young S.K."/>
            <person name="Zeng Q."/>
            <person name="Gargeya S."/>
            <person name="Fitzgerald M."/>
            <person name="Haas B."/>
            <person name="Abouelleil A."/>
            <person name="Alvarado L."/>
            <person name="Arachchi H.M."/>
            <person name="Berlin A."/>
            <person name="Chapman S.B."/>
            <person name="Gearin G."/>
            <person name="Goldberg J."/>
            <person name="Griggs A."/>
            <person name="Gujja S."/>
            <person name="Hansen M."/>
            <person name="Heiman D."/>
            <person name="Howarth C."/>
            <person name="Larimer J."/>
            <person name="Lui A."/>
            <person name="MacDonald P.J.P."/>
            <person name="McCowen C."/>
            <person name="Montmayeur A."/>
            <person name="Murphy C."/>
            <person name="Neiman D."/>
            <person name="Pearson M."/>
            <person name="Priest M."/>
            <person name="Roberts A."/>
            <person name="Saif S."/>
            <person name="Shea T."/>
            <person name="Sisk P."/>
            <person name="Stolte C."/>
            <person name="Sykes S."/>
            <person name="Wortman J."/>
            <person name="Nusbaum C."/>
            <person name="Birren B."/>
        </authorList>
    </citation>
    <scope>NUCLEOTIDE SEQUENCE</scope>
    <source>
        <strain evidence="2">ERTm3</strain>
    </source>
</reference>
<feature type="region of interest" description="Disordered" evidence="1">
    <location>
        <begin position="1"/>
        <end position="38"/>
    </location>
</feature>
<proteinExistence type="predicted"/>
<evidence type="ECO:0000313" key="2">
    <source>
        <dbReference type="EMBL" id="EIJ87413.1"/>
    </source>
</evidence>
<dbReference type="AlphaFoldDB" id="I3EDW6"/>
<feature type="compositionally biased region" description="Polar residues" evidence="1">
    <location>
        <begin position="1"/>
        <end position="35"/>
    </location>
</feature>
<keyword evidence="3" id="KW-1185">Reference proteome</keyword>
<organism evidence="2 3">
    <name type="scientific">Nematocida parisii (strain ERTm3)</name>
    <name type="common">Nematode killer fungus</name>
    <dbReference type="NCBI Taxonomy" id="935791"/>
    <lineage>
        <taxon>Eukaryota</taxon>
        <taxon>Fungi</taxon>
        <taxon>Fungi incertae sedis</taxon>
        <taxon>Microsporidia</taxon>
        <taxon>Nematocida</taxon>
    </lineage>
</organism>
<accession>I3EDW6</accession>
<dbReference type="EMBL" id="GL870882">
    <property type="protein sequence ID" value="EIJ87413.1"/>
    <property type="molecule type" value="Genomic_DNA"/>
</dbReference>
<dbReference type="Proteomes" id="UP000002872">
    <property type="component" value="Unassembled WGS sequence"/>
</dbReference>
<dbReference type="InParanoid" id="I3EDW6"/>
<evidence type="ECO:0000256" key="1">
    <source>
        <dbReference type="SAM" id="MobiDB-lite"/>
    </source>
</evidence>
<dbReference type="VEuPathDB" id="MicrosporidiaDB:NEQG_02294"/>
<protein>
    <submittedName>
        <fullName evidence="2">Uncharacterized protein</fullName>
    </submittedName>
</protein>
<dbReference type="HOGENOM" id="CLU_2831753_0_0_1"/>
<name>I3EDW6_NEMP3</name>
<sequence length="66" mass="7559">MREPTGQQRNIFTKRLSANSATRTPRPRTSQYSNNHNKEHLSTLSLSILDYVIRAATVPPREHVTI</sequence>
<evidence type="ECO:0000313" key="3">
    <source>
        <dbReference type="Proteomes" id="UP000002872"/>
    </source>
</evidence>
<gene>
    <name evidence="2" type="ORF">NEQG_02294</name>
</gene>